<dbReference type="AlphaFoldDB" id="A0A7R6PNB8"/>
<dbReference type="PANTHER" id="PTHR42828:SF3">
    <property type="entry name" value="THREONYLCARBAMOYL-AMP SYNTHASE"/>
    <property type="match status" value="1"/>
</dbReference>
<dbReference type="GO" id="GO:0003725">
    <property type="term" value="F:double-stranded RNA binding"/>
    <property type="evidence" value="ECO:0007669"/>
    <property type="project" value="InterPro"/>
</dbReference>
<dbReference type="EMBL" id="AP017470">
    <property type="protein sequence ID" value="BBB32241.1"/>
    <property type="molecule type" value="Genomic_DNA"/>
</dbReference>
<dbReference type="Gene3D" id="3.90.870.10">
    <property type="entry name" value="DHBP synthase"/>
    <property type="match status" value="1"/>
</dbReference>
<dbReference type="PANTHER" id="PTHR42828">
    <property type="entry name" value="DHBP SYNTHASE RIBB-LIKE ALPHA/BETA DOMAIN-CONTAINING PROTEIN"/>
    <property type="match status" value="1"/>
</dbReference>
<dbReference type="Pfam" id="PF01300">
    <property type="entry name" value="Sua5_yciO_yrdC"/>
    <property type="match status" value="1"/>
</dbReference>
<proteinExistence type="predicted"/>
<evidence type="ECO:0000259" key="1">
    <source>
        <dbReference type="PROSITE" id="PS51163"/>
    </source>
</evidence>
<dbReference type="InterPro" id="IPR017945">
    <property type="entry name" value="DHBP_synth_RibB-like_a/b_dom"/>
</dbReference>
<dbReference type="PROSITE" id="PS51163">
    <property type="entry name" value="YRDC"/>
    <property type="match status" value="1"/>
</dbReference>
<feature type="domain" description="YrdC-like" evidence="1">
    <location>
        <begin position="12"/>
        <end position="197"/>
    </location>
</feature>
<name>A0A7R6PNB8_9BACT</name>
<evidence type="ECO:0000313" key="3">
    <source>
        <dbReference type="Proteomes" id="UP000595564"/>
    </source>
</evidence>
<dbReference type="NCBIfam" id="TIGR00057">
    <property type="entry name" value="L-threonylcarbamoyladenylate synthase"/>
    <property type="match status" value="1"/>
</dbReference>
<protein>
    <submittedName>
        <fullName evidence="2">tRNA threonylcarbamoyladenosine biosynthesis protein</fullName>
    </submittedName>
</protein>
<gene>
    <name evidence="2" type="primary">rimN</name>
    <name evidence="2" type="ORF">TTHT_0666</name>
</gene>
<dbReference type="Proteomes" id="UP000595564">
    <property type="component" value="Chromosome"/>
</dbReference>
<accession>A0A7R6PNB8</accession>
<dbReference type="RefSeq" id="WP_201328584.1">
    <property type="nucleotide sequence ID" value="NZ_AP017470.1"/>
</dbReference>
<dbReference type="InterPro" id="IPR006070">
    <property type="entry name" value="Sua5-like_dom"/>
</dbReference>
<reference evidence="2 3" key="1">
    <citation type="journal article" date="2012" name="Extremophiles">
        <title>Thermotomaculum hydrothermale gen. nov., sp. nov., a novel heterotrophic thermophile within the phylum Acidobacteria from a deep-sea hydrothermal vent chimney in the Southern Okinawa Trough.</title>
        <authorList>
            <person name="Izumi H."/>
            <person name="Nunoura T."/>
            <person name="Miyazaki M."/>
            <person name="Mino S."/>
            <person name="Toki T."/>
            <person name="Takai K."/>
            <person name="Sako Y."/>
            <person name="Sawabe T."/>
            <person name="Nakagawa S."/>
        </authorList>
    </citation>
    <scope>NUCLEOTIDE SEQUENCE [LARGE SCALE GENOMIC DNA]</scope>
    <source>
        <strain evidence="2 3">AC55</strain>
    </source>
</reference>
<dbReference type="InterPro" id="IPR052532">
    <property type="entry name" value="SUA5_domain"/>
</dbReference>
<dbReference type="KEGG" id="thyd:TTHT_0666"/>
<dbReference type="SUPFAM" id="SSF55821">
    <property type="entry name" value="YrdC/RibB"/>
    <property type="match status" value="1"/>
</dbReference>
<sequence>MLIQINENHPQPYKIKKIVEILNNDGIIIYPTDTIYGIGCSIYSPKAIEKIRQIKGREKNKYFSILCYDLKHLSKYAKNVSNEAYKLMRKILPGPYTVILQASRELPKILHSKRKTVGLRIPDHNLSREIVKELGHPIITTSANRSGKEPLNDPILLEKEFSNEVDAVIEGDVLFSEPSTVIDLSEQPFKILRKGQDPYGIIELLEENV</sequence>
<keyword evidence="3" id="KW-1185">Reference proteome</keyword>
<organism evidence="2 3">
    <name type="scientific">Thermotomaculum hydrothermale</name>
    <dbReference type="NCBI Taxonomy" id="981385"/>
    <lineage>
        <taxon>Bacteria</taxon>
        <taxon>Pseudomonadati</taxon>
        <taxon>Acidobacteriota</taxon>
        <taxon>Holophagae</taxon>
        <taxon>Thermotomaculales</taxon>
        <taxon>Thermotomaculaceae</taxon>
        <taxon>Thermotomaculum</taxon>
    </lineage>
</organism>
<evidence type="ECO:0000313" key="2">
    <source>
        <dbReference type="EMBL" id="BBB32241.1"/>
    </source>
</evidence>